<comment type="caution">
    <text evidence="2">The sequence shown here is derived from an EMBL/GenBank/DDBJ whole genome shotgun (WGS) entry which is preliminary data.</text>
</comment>
<gene>
    <name evidence="2" type="ORF">HMPREF1581_00326</name>
</gene>
<dbReference type="HOGENOM" id="CLU_2563751_0_0_11"/>
<keyword evidence="1" id="KW-1133">Transmembrane helix</keyword>
<reference evidence="2 3" key="1">
    <citation type="submission" date="2013-06" db="EMBL/GenBank/DDBJ databases">
        <authorList>
            <person name="Weinstock G."/>
            <person name="Sodergren E."/>
            <person name="Lobos E.A."/>
            <person name="Fulton L."/>
            <person name="Fulton R."/>
            <person name="Courtney L."/>
            <person name="Fronick C."/>
            <person name="O'Laughlin M."/>
            <person name="Godfrey J."/>
            <person name="Wilson R.M."/>
            <person name="Miner T."/>
            <person name="Farmer C."/>
            <person name="Delehaunty K."/>
            <person name="Cordes M."/>
            <person name="Minx P."/>
            <person name="Tomlinson C."/>
            <person name="Chen J."/>
            <person name="Wollam A."/>
            <person name="Pepin K.H."/>
            <person name="Bhonagiri V."/>
            <person name="Zhang X."/>
            <person name="Warren W."/>
            <person name="Mitreva M."/>
            <person name="Mardis E.R."/>
            <person name="Wilson R.K."/>
        </authorList>
    </citation>
    <scope>NUCLEOTIDE SEQUENCE [LARGE SCALE GENOMIC DNA]</scope>
    <source>
        <strain evidence="2 3">JCP8108</strain>
    </source>
</reference>
<evidence type="ECO:0000256" key="1">
    <source>
        <dbReference type="SAM" id="Phobius"/>
    </source>
</evidence>
<name>S4H0M1_GARVA</name>
<keyword evidence="1" id="KW-0472">Membrane</keyword>
<dbReference type="Proteomes" id="UP000014521">
    <property type="component" value="Unassembled WGS sequence"/>
</dbReference>
<organism evidence="2 3">
    <name type="scientific">Gardnerella vaginalis JCP8108</name>
    <dbReference type="NCBI Taxonomy" id="1261066"/>
    <lineage>
        <taxon>Bacteria</taxon>
        <taxon>Bacillati</taxon>
        <taxon>Actinomycetota</taxon>
        <taxon>Actinomycetes</taxon>
        <taxon>Bifidobacteriales</taxon>
        <taxon>Bifidobacteriaceae</taxon>
        <taxon>Gardnerella</taxon>
    </lineage>
</organism>
<dbReference type="PATRIC" id="fig|1261066.4.peg.314"/>
<dbReference type="EMBL" id="ATJJ01000010">
    <property type="protein sequence ID" value="EPI49170.1"/>
    <property type="molecule type" value="Genomic_DNA"/>
</dbReference>
<accession>S4H0M1</accession>
<feature type="transmembrane region" description="Helical" evidence="1">
    <location>
        <begin position="12"/>
        <end position="37"/>
    </location>
</feature>
<feature type="non-terminal residue" evidence="2">
    <location>
        <position position="1"/>
    </location>
</feature>
<dbReference type="AlphaFoldDB" id="S4H0M1"/>
<feature type="transmembrane region" description="Helical" evidence="1">
    <location>
        <begin position="43"/>
        <end position="64"/>
    </location>
</feature>
<evidence type="ECO:0000313" key="2">
    <source>
        <dbReference type="EMBL" id="EPI49170.1"/>
    </source>
</evidence>
<keyword evidence="1" id="KW-0812">Transmembrane</keyword>
<protein>
    <submittedName>
        <fullName evidence="2">Uncharacterized protein</fullName>
    </submittedName>
</protein>
<evidence type="ECO:0000313" key="3">
    <source>
        <dbReference type="Proteomes" id="UP000014521"/>
    </source>
</evidence>
<sequence>AVARLMLMETAVIACVGALIGMIVGFGVAQVIGFGVFGSAISLRPMVFVLVFVLLAITVLAAAGSSIRSILHVRPAEVLHGR</sequence>
<proteinExistence type="predicted"/>